<proteinExistence type="predicted"/>
<dbReference type="Proteomes" id="UP000263900">
    <property type="component" value="Chromosome"/>
</dbReference>
<dbReference type="EMBL" id="CP032157">
    <property type="protein sequence ID" value="AXY73786.1"/>
    <property type="molecule type" value="Genomic_DNA"/>
</dbReference>
<dbReference type="InterPro" id="IPR006533">
    <property type="entry name" value="T6SS_Vgr_RhsGE"/>
</dbReference>
<dbReference type="AlphaFoldDB" id="A0A3B7ML97"/>
<dbReference type="SUPFAM" id="SSF69279">
    <property type="entry name" value="Phage tail proteins"/>
    <property type="match status" value="1"/>
</dbReference>
<keyword evidence="3" id="KW-1185">Reference proteome</keyword>
<evidence type="ECO:0000313" key="3">
    <source>
        <dbReference type="Proteomes" id="UP000263900"/>
    </source>
</evidence>
<dbReference type="KEGG" id="pseg:D3H65_07260"/>
<feature type="domain" description="Gp5/Type VI secretion system Vgr protein OB-fold" evidence="1">
    <location>
        <begin position="380"/>
        <end position="452"/>
    </location>
</feature>
<dbReference type="InterPro" id="IPR006531">
    <property type="entry name" value="Gp5/Vgr_OB"/>
</dbReference>
<sequence length="566" mass="62074">MAVARTIPTNQNPDTTTVTVKVGGEELSREVGVEEITINKEINKIPWAKIRIADGDQSIEDFTISNQDTFLPGKEIEIQFGYRSDTKTVYKGIVTNHSNYIAPKKSALLVECRDKAVKLTIGRKNKHYNDLSDSDIAEEIINQYGLDKEVESTSITHKDLVQYDLTDWDFIVSRMDMLGLLCMVNDGKVTLKKPDLGGASVLDVLFGATILEYIAEIDARHQPKGLKASSWDYTSQEVKEVDGNEPAVSEETGNLSASDLADVIGLDKFLLINAGKLTEQELQAWADAKLQRQRLAKVRGRVKCQGFPDVLPGNFIKLNGVGERFNGPVFVSGVKHLYKEGDWSTEISFGLSSEWFAESVNPYHPQAAAGMMPSPQGLMIGIVTDIEDPDGEDRVKVRVPVINNSEQGIWARVAMPDAGDGRGLFFRPEVDDEVIVGCIHNDPRHMIILGMLNSSAKPAPITVTSTNDEKGYVSREKMKFIFNDKEKAIKIETPGGRKVTISDQDSVITIEDKDNNKITINSSGITIEAASTLTLKGGSEVKIEAPSISVNGSATTEIKGGMVKIN</sequence>
<dbReference type="Pfam" id="PF04717">
    <property type="entry name" value="Phage_base_V"/>
    <property type="match status" value="1"/>
</dbReference>
<protein>
    <submittedName>
        <fullName evidence="2">Type VI secretion system tip protein VgrG</fullName>
    </submittedName>
</protein>
<dbReference type="NCBIfam" id="TIGR01646">
    <property type="entry name" value="vgr_GE"/>
    <property type="match status" value="1"/>
</dbReference>
<accession>A0A3B7ML97</accession>
<dbReference type="Gene3D" id="2.40.50.230">
    <property type="entry name" value="Gp5 N-terminal domain"/>
    <property type="match status" value="1"/>
</dbReference>
<evidence type="ECO:0000313" key="2">
    <source>
        <dbReference type="EMBL" id="AXY73786.1"/>
    </source>
</evidence>
<evidence type="ECO:0000259" key="1">
    <source>
        <dbReference type="Pfam" id="PF04717"/>
    </source>
</evidence>
<dbReference type="SUPFAM" id="SSF69255">
    <property type="entry name" value="gp5 N-terminal domain-like"/>
    <property type="match status" value="1"/>
</dbReference>
<gene>
    <name evidence="2" type="primary">vgrG</name>
    <name evidence="2" type="ORF">D3H65_07260</name>
</gene>
<reference evidence="2 3" key="1">
    <citation type="submission" date="2018-09" db="EMBL/GenBank/DDBJ databases">
        <title>Genome sequencing of strain 6GH32-13.</title>
        <authorList>
            <person name="Weon H.-Y."/>
            <person name="Heo J."/>
            <person name="Kwon S.-W."/>
        </authorList>
    </citation>
    <scope>NUCLEOTIDE SEQUENCE [LARGE SCALE GENOMIC DNA]</scope>
    <source>
        <strain evidence="2 3">5GH32-13</strain>
    </source>
</reference>
<dbReference type="RefSeq" id="WP_119049621.1">
    <property type="nucleotide sequence ID" value="NZ_CP032157.1"/>
</dbReference>
<organism evidence="2 3">
    <name type="scientific">Paraflavitalea soli</name>
    <dbReference type="NCBI Taxonomy" id="2315862"/>
    <lineage>
        <taxon>Bacteria</taxon>
        <taxon>Pseudomonadati</taxon>
        <taxon>Bacteroidota</taxon>
        <taxon>Chitinophagia</taxon>
        <taxon>Chitinophagales</taxon>
        <taxon>Chitinophagaceae</taxon>
        <taxon>Paraflavitalea</taxon>
    </lineage>
</organism>
<name>A0A3B7ML97_9BACT</name>
<dbReference type="InterPro" id="IPR037026">
    <property type="entry name" value="Vgr_OB-fold_dom_sf"/>
</dbReference>
<dbReference type="OrthoDB" id="1907165at2"/>